<dbReference type="AlphaFoldDB" id="A0A552IMW3"/>
<organism evidence="1 2">
    <name type="scientific">Microcystis novacekii Mn_MB_F_20050700_S1D</name>
    <dbReference type="NCBI Taxonomy" id="2486266"/>
    <lineage>
        <taxon>Bacteria</taxon>
        <taxon>Bacillati</taxon>
        <taxon>Cyanobacteriota</taxon>
        <taxon>Cyanophyceae</taxon>
        <taxon>Oscillatoriophycideae</taxon>
        <taxon>Chroococcales</taxon>
        <taxon>Microcystaceae</taxon>
        <taxon>Microcystis</taxon>
    </lineage>
</organism>
<dbReference type="EMBL" id="SFAV01000240">
    <property type="protein sequence ID" value="TRU84801.1"/>
    <property type="molecule type" value="Genomic_DNA"/>
</dbReference>
<evidence type="ECO:0000313" key="1">
    <source>
        <dbReference type="EMBL" id="TRU84801.1"/>
    </source>
</evidence>
<proteinExistence type="predicted"/>
<accession>A0A552IMW3</accession>
<comment type="caution">
    <text evidence="1">The sequence shown here is derived from an EMBL/GenBank/DDBJ whole genome shotgun (WGS) entry which is preliminary data.</text>
</comment>
<name>A0A552IMW3_9CHRO</name>
<dbReference type="Proteomes" id="UP000319191">
    <property type="component" value="Unassembled WGS sequence"/>
</dbReference>
<reference evidence="1 2" key="1">
    <citation type="submission" date="2019-01" db="EMBL/GenBank/DDBJ databases">
        <title>Coherence of Microcystis species and biogeography revealed through population genomics.</title>
        <authorList>
            <person name="Perez-Carrascal O.M."/>
            <person name="Terrat Y."/>
            <person name="Giani A."/>
            <person name="Fortin N."/>
            <person name="Tromas N."/>
            <person name="Shapiro B.J."/>
        </authorList>
    </citation>
    <scope>NUCLEOTIDE SEQUENCE [LARGE SCALE GENOMIC DNA]</scope>
    <source>
        <strain evidence="1">Mn_MB_F_20050700_S1D</strain>
    </source>
</reference>
<gene>
    <name evidence="1" type="ORF">EWV54_17265</name>
</gene>
<evidence type="ECO:0000313" key="2">
    <source>
        <dbReference type="Proteomes" id="UP000319191"/>
    </source>
</evidence>
<sequence length="66" mass="7525">MTLFPFGKFVVSQDELNPKHYWLTFVTSRGYSSVLTDKSEKRLQAIADHLNGVVSGEIPFPKPSRR</sequence>
<protein>
    <submittedName>
        <fullName evidence="1">Uncharacterized protein</fullName>
    </submittedName>
</protein>